<dbReference type="InterPro" id="IPR030383">
    <property type="entry name" value="G_VLIG_dom"/>
</dbReference>
<dbReference type="Gene3D" id="3.40.50.300">
    <property type="entry name" value="P-loop containing nucleotide triphosphate hydrolases"/>
    <property type="match status" value="1"/>
</dbReference>
<feature type="non-terminal residue" evidence="2">
    <location>
        <position position="1"/>
    </location>
</feature>
<dbReference type="PANTHER" id="PTHR22796">
    <property type="entry name" value="URG4-RELATED"/>
    <property type="match status" value="1"/>
</dbReference>
<organism evidence="2 3">
    <name type="scientific">Acaulospora morrowiae</name>
    <dbReference type="NCBI Taxonomy" id="94023"/>
    <lineage>
        <taxon>Eukaryota</taxon>
        <taxon>Fungi</taxon>
        <taxon>Fungi incertae sedis</taxon>
        <taxon>Mucoromycota</taxon>
        <taxon>Glomeromycotina</taxon>
        <taxon>Glomeromycetes</taxon>
        <taxon>Diversisporales</taxon>
        <taxon>Acaulosporaceae</taxon>
        <taxon>Acaulospora</taxon>
    </lineage>
</organism>
<comment type="caution">
    <text evidence="2">The sequence shown here is derived from an EMBL/GenBank/DDBJ whole genome shotgun (WGS) entry which is preliminary data.</text>
</comment>
<feature type="domain" description="VLIG-type G" evidence="1">
    <location>
        <begin position="589"/>
        <end position="749"/>
    </location>
</feature>
<evidence type="ECO:0000313" key="3">
    <source>
        <dbReference type="Proteomes" id="UP000789342"/>
    </source>
</evidence>
<protein>
    <submittedName>
        <fullName evidence="2">4545_t:CDS:1</fullName>
    </submittedName>
</protein>
<evidence type="ECO:0000259" key="1">
    <source>
        <dbReference type="PROSITE" id="PS51717"/>
    </source>
</evidence>
<evidence type="ECO:0000313" key="2">
    <source>
        <dbReference type="EMBL" id="CAG8524945.1"/>
    </source>
</evidence>
<dbReference type="SUPFAM" id="SSF52540">
    <property type="entry name" value="P-loop containing nucleoside triphosphate hydrolases"/>
    <property type="match status" value="1"/>
</dbReference>
<accession>A0A9N9FCU8</accession>
<dbReference type="Pfam" id="PF25683">
    <property type="entry name" value="URGCP_GTPase"/>
    <property type="match status" value="1"/>
</dbReference>
<dbReference type="EMBL" id="CAJVPV010002388">
    <property type="protein sequence ID" value="CAG8524945.1"/>
    <property type="molecule type" value="Genomic_DNA"/>
</dbReference>
<dbReference type="OrthoDB" id="1597724at2759"/>
<dbReference type="PROSITE" id="PS51717">
    <property type="entry name" value="G_VLIG"/>
    <property type="match status" value="1"/>
</dbReference>
<sequence length="749" mass="86749">MDEEEISNLSIDDFFMLLFGLNPIELDPTEFVTEELTTELFVTLVEPFSKENHPTGIFRNLFPYLVDSISRTIPFTRLVTCIQELNERDEPNNLYKILKRFEECTGRDFLIAFLDKVPEKSFSKILDALVTANIPIPIFLPNDASHSQKGLRVLNGMRDIIAVHKYHLFLSVNQENTGIEKPFSKQLYKNFSNHREDIPGICNPNSIDISFHAASENHTRPPLAISEVYYDEPSSPIFLSTVKALSKFSFYIVIHVSSNDFDGCEPKDQLNLTLDNISTESYCNHKRKILVLFWGFKAQIFGKLKERMEKVLAEKFIDDEFWCMELIPRNRKTIFERIKKDSFQKLMDVKKPWLNWTSILDDRRDDKDFLSESYFSLSMERVQFSCRADIFFASHCFTEMERLRDKGRLKASDDLESYKTQSEIYSEIKMYQEKQKNLASCKPIPILLDFAKVIKKKEIKYMRKFANQVDIYFKKSLEYLIRTDFNSSQDGQTSIQRKELRQKIEDHDITIHDFWREFVILSRIMPETGGGCLSVLEKLYDINYSQLEEAYEIWIREGEAIQILEGVSLRTLNSNFLSDVLNRVMSDSKRQLVVLSVIGLESSGKSTLLNYLFQCGFSTSAGRCTKGAYMSYRHTIYNGKELDLLIIDSEGMGSTAAKYITRRADFDKKMTLLGIMCSQILILNIKGLTGGISDTLEVSSYHIDALSNRGSKPRISFVLRDMKDTKDAQRPAFHDIREGLKKMFNEIPN</sequence>
<dbReference type="GO" id="GO:0003924">
    <property type="term" value="F:GTPase activity"/>
    <property type="evidence" value="ECO:0007669"/>
    <property type="project" value="InterPro"/>
</dbReference>
<proteinExistence type="predicted"/>
<keyword evidence="3" id="KW-1185">Reference proteome</keyword>
<dbReference type="PANTHER" id="PTHR22796:SF1">
    <property type="entry name" value="VWFA DOMAIN-CONTAINING PROTEIN"/>
    <property type="match status" value="1"/>
</dbReference>
<reference evidence="2" key="1">
    <citation type="submission" date="2021-06" db="EMBL/GenBank/DDBJ databases">
        <authorList>
            <person name="Kallberg Y."/>
            <person name="Tangrot J."/>
            <person name="Rosling A."/>
        </authorList>
    </citation>
    <scope>NUCLEOTIDE SEQUENCE</scope>
    <source>
        <strain evidence="2">CL551</strain>
    </source>
</reference>
<name>A0A9N9FCU8_9GLOM</name>
<gene>
    <name evidence="2" type="ORF">AMORRO_LOCUS4392</name>
</gene>
<dbReference type="InterPro" id="IPR027417">
    <property type="entry name" value="P-loop_NTPase"/>
</dbReference>
<dbReference type="Proteomes" id="UP000789342">
    <property type="component" value="Unassembled WGS sequence"/>
</dbReference>
<dbReference type="AlphaFoldDB" id="A0A9N9FCU8"/>
<dbReference type="GO" id="GO:0005525">
    <property type="term" value="F:GTP binding"/>
    <property type="evidence" value="ECO:0007669"/>
    <property type="project" value="InterPro"/>
</dbReference>